<evidence type="ECO:0000313" key="2">
    <source>
        <dbReference type="EMBL" id="PTQ52067.1"/>
    </source>
</evidence>
<dbReference type="EMBL" id="PEBW01000003">
    <property type="protein sequence ID" value="PTQ52067.1"/>
    <property type="molecule type" value="Genomic_DNA"/>
</dbReference>
<organism evidence="2 3">
    <name type="scientific">Brockia lithotrophica</name>
    <dbReference type="NCBI Taxonomy" id="933949"/>
    <lineage>
        <taxon>Bacteria</taxon>
        <taxon>Bacillati</taxon>
        <taxon>Bacillota</taxon>
        <taxon>Bacilli</taxon>
        <taxon>Bacillales</taxon>
        <taxon>Bacillales Family X. Incertae Sedis</taxon>
        <taxon>Brockia</taxon>
    </lineage>
</organism>
<gene>
    <name evidence="2" type="ORF">BLITH_1034</name>
</gene>
<feature type="region of interest" description="Disordered" evidence="1">
    <location>
        <begin position="1"/>
        <end position="57"/>
    </location>
</feature>
<evidence type="ECO:0000313" key="3">
    <source>
        <dbReference type="Proteomes" id="UP000244016"/>
    </source>
</evidence>
<accession>A0A2T5G7A4</accession>
<protein>
    <submittedName>
        <fullName evidence="2">Uncharacterized protein</fullName>
    </submittedName>
</protein>
<sequence length="57" mass="6021">MGGDFRSTTRLRRHGSLKPPSPPPPTCWHAGSGVADSGNLPEVSAATRATNGQIREH</sequence>
<reference evidence="2 3" key="1">
    <citation type="submission" date="2017-08" db="EMBL/GenBank/DDBJ databases">
        <title>Burning lignite coal seam in the remote Altai Mountains harbors a hydrogen-driven thermophilic microbial community.</title>
        <authorList>
            <person name="Kadnikov V.V."/>
            <person name="Mardanov A.V."/>
            <person name="Ivasenko D."/>
            <person name="Beletsky A.V."/>
            <person name="Karnachuk O.V."/>
            <person name="Ravin N.V."/>
        </authorList>
    </citation>
    <scope>NUCLEOTIDE SEQUENCE [LARGE SCALE GENOMIC DNA]</scope>
    <source>
        <strain evidence="2">AL31</strain>
    </source>
</reference>
<feature type="compositionally biased region" description="Polar residues" evidence="1">
    <location>
        <begin position="47"/>
        <end position="57"/>
    </location>
</feature>
<dbReference type="Proteomes" id="UP000244016">
    <property type="component" value="Unassembled WGS sequence"/>
</dbReference>
<evidence type="ECO:0000256" key="1">
    <source>
        <dbReference type="SAM" id="MobiDB-lite"/>
    </source>
</evidence>
<name>A0A2T5G7A4_9BACL</name>
<dbReference type="AlphaFoldDB" id="A0A2T5G7A4"/>
<proteinExistence type="predicted"/>
<comment type="caution">
    <text evidence="2">The sequence shown here is derived from an EMBL/GenBank/DDBJ whole genome shotgun (WGS) entry which is preliminary data.</text>
</comment>